<keyword evidence="2" id="KW-0238">DNA-binding</keyword>
<dbReference type="InterPro" id="IPR036390">
    <property type="entry name" value="WH_DNA-bd_sf"/>
</dbReference>
<dbReference type="Proteomes" id="UP000320580">
    <property type="component" value="Chromosome"/>
</dbReference>
<keyword evidence="6" id="KW-1185">Reference proteome</keyword>
<dbReference type="AlphaFoldDB" id="A0A5B8JGA2"/>
<dbReference type="Gene3D" id="1.10.10.10">
    <property type="entry name" value="Winged helix-like DNA-binding domain superfamily/Winged helix DNA-binding domain"/>
    <property type="match status" value="1"/>
</dbReference>
<keyword evidence="1" id="KW-0805">Transcription regulation</keyword>
<dbReference type="InterPro" id="IPR000524">
    <property type="entry name" value="Tscrpt_reg_HTH_GntR"/>
</dbReference>
<dbReference type="CDD" id="cd07377">
    <property type="entry name" value="WHTH_GntR"/>
    <property type="match status" value="1"/>
</dbReference>
<dbReference type="InterPro" id="IPR036388">
    <property type="entry name" value="WH-like_DNA-bd_sf"/>
</dbReference>
<evidence type="ECO:0000259" key="4">
    <source>
        <dbReference type="PROSITE" id="PS50949"/>
    </source>
</evidence>
<dbReference type="OrthoDB" id="4338617at2"/>
<dbReference type="KEGG" id="sqz:FQU76_25435"/>
<evidence type="ECO:0000256" key="1">
    <source>
        <dbReference type="ARBA" id="ARBA00023015"/>
    </source>
</evidence>
<sequence length="87" mass="9827">MMEYDPTRPKWQQIADVLRQRIFSGEYPPRHQLSEVQMESEFGVARVTIRKATAALREQGLITTVTGMGSFVADPDGWNEEDDQGGV</sequence>
<accession>A0A5B8JGA2</accession>
<proteinExistence type="predicted"/>
<dbReference type="PROSITE" id="PS50949">
    <property type="entry name" value="HTH_GNTR"/>
    <property type="match status" value="1"/>
</dbReference>
<dbReference type="PRINTS" id="PR00035">
    <property type="entry name" value="HTHGNTR"/>
</dbReference>
<dbReference type="EMBL" id="CP042266">
    <property type="protein sequence ID" value="QDY79314.1"/>
    <property type="molecule type" value="Genomic_DNA"/>
</dbReference>
<dbReference type="GO" id="GO:0003677">
    <property type="term" value="F:DNA binding"/>
    <property type="evidence" value="ECO:0007669"/>
    <property type="project" value="UniProtKB-KW"/>
</dbReference>
<organism evidence="5 6">
    <name type="scientific">Streptomyces qinzhouensis</name>
    <dbReference type="NCBI Taxonomy" id="2599401"/>
    <lineage>
        <taxon>Bacteria</taxon>
        <taxon>Bacillati</taxon>
        <taxon>Actinomycetota</taxon>
        <taxon>Actinomycetes</taxon>
        <taxon>Kitasatosporales</taxon>
        <taxon>Streptomycetaceae</taxon>
        <taxon>Streptomyces</taxon>
    </lineage>
</organism>
<feature type="domain" description="HTH gntR-type" evidence="4">
    <location>
        <begin position="8"/>
        <end position="75"/>
    </location>
</feature>
<dbReference type="SUPFAM" id="SSF46785">
    <property type="entry name" value="Winged helix' DNA-binding domain"/>
    <property type="match status" value="1"/>
</dbReference>
<dbReference type="GO" id="GO:0003700">
    <property type="term" value="F:DNA-binding transcription factor activity"/>
    <property type="evidence" value="ECO:0007669"/>
    <property type="project" value="InterPro"/>
</dbReference>
<keyword evidence="3" id="KW-0804">Transcription</keyword>
<dbReference type="Pfam" id="PF00392">
    <property type="entry name" value="GntR"/>
    <property type="match status" value="1"/>
</dbReference>
<protein>
    <submittedName>
        <fullName evidence="5">GntR family transcriptional regulator</fullName>
    </submittedName>
</protein>
<dbReference type="SMART" id="SM00345">
    <property type="entry name" value="HTH_GNTR"/>
    <property type="match status" value="1"/>
</dbReference>
<reference evidence="5 6" key="1">
    <citation type="submission" date="2019-07" db="EMBL/GenBank/DDBJ databases">
        <authorList>
            <person name="Zhu P."/>
        </authorList>
    </citation>
    <scope>NUCLEOTIDE SEQUENCE [LARGE SCALE GENOMIC DNA]</scope>
    <source>
        <strain evidence="5 6">SSL-25</strain>
    </source>
</reference>
<gene>
    <name evidence="5" type="ORF">FQU76_25435</name>
</gene>
<evidence type="ECO:0000256" key="2">
    <source>
        <dbReference type="ARBA" id="ARBA00023125"/>
    </source>
</evidence>
<evidence type="ECO:0000313" key="5">
    <source>
        <dbReference type="EMBL" id="QDY79314.1"/>
    </source>
</evidence>
<name>A0A5B8JGA2_9ACTN</name>
<dbReference type="PANTHER" id="PTHR44846">
    <property type="entry name" value="MANNOSYL-D-GLYCERATE TRANSPORT/METABOLISM SYSTEM REPRESSOR MNGR-RELATED"/>
    <property type="match status" value="1"/>
</dbReference>
<dbReference type="InterPro" id="IPR050679">
    <property type="entry name" value="Bact_HTH_transcr_reg"/>
</dbReference>
<evidence type="ECO:0000256" key="3">
    <source>
        <dbReference type="ARBA" id="ARBA00023163"/>
    </source>
</evidence>
<evidence type="ECO:0000313" key="6">
    <source>
        <dbReference type="Proteomes" id="UP000320580"/>
    </source>
</evidence>